<protein>
    <submittedName>
        <fullName evidence="1">Uncharacterized protein</fullName>
    </submittedName>
</protein>
<comment type="caution">
    <text evidence="1">The sequence shown here is derived from an EMBL/GenBank/DDBJ whole genome shotgun (WGS) entry which is preliminary data.</text>
</comment>
<evidence type="ECO:0000313" key="2">
    <source>
        <dbReference type="Proteomes" id="UP001527099"/>
    </source>
</evidence>
<dbReference type="Proteomes" id="UP001527099">
    <property type="component" value="Unassembled WGS sequence"/>
</dbReference>
<keyword evidence="2" id="KW-1185">Reference proteome</keyword>
<gene>
    <name evidence="1" type="ORF">M5X19_35280</name>
</gene>
<organism evidence="1 2">
    <name type="scientific">Paenibacillus alginolyticus</name>
    <dbReference type="NCBI Taxonomy" id="59839"/>
    <lineage>
        <taxon>Bacteria</taxon>
        <taxon>Bacillati</taxon>
        <taxon>Bacillota</taxon>
        <taxon>Bacilli</taxon>
        <taxon>Bacillales</taxon>
        <taxon>Paenibacillaceae</taxon>
        <taxon>Paenibacillus</taxon>
    </lineage>
</organism>
<accession>A0ABT4GPC7</accession>
<dbReference type="EMBL" id="JAMDMX010000191">
    <property type="protein sequence ID" value="MCY9698068.1"/>
    <property type="molecule type" value="Genomic_DNA"/>
</dbReference>
<reference evidence="1 2" key="1">
    <citation type="submission" date="2022-05" db="EMBL/GenBank/DDBJ databases">
        <title>Genome Sequencing of Bee-Associated Microbes.</title>
        <authorList>
            <person name="Dunlap C."/>
        </authorList>
    </citation>
    <scope>NUCLEOTIDE SEQUENCE [LARGE SCALE GENOMIC DNA]</scope>
    <source>
        <strain evidence="1 2">NRRL B-14421</strain>
    </source>
</reference>
<proteinExistence type="predicted"/>
<evidence type="ECO:0000313" key="1">
    <source>
        <dbReference type="EMBL" id="MCY9698068.1"/>
    </source>
</evidence>
<name>A0ABT4GPC7_9BACL</name>
<sequence>MNTDFGDPEKYINNLLKHGYPGIKEIVKKMVDADISANEITSAIKSFFWDGMYWTVMQIADSSFDNLDRDKNIKFPQWRLREVDDNGKLTGRGVYNLIEDMSWVKK</sequence>
<dbReference type="RefSeq" id="WP_268618580.1">
    <property type="nucleotide sequence ID" value="NZ_JAMDMX010000191.1"/>
</dbReference>